<keyword evidence="1" id="KW-0812">Transmembrane</keyword>
<gene>
    <name evidence="4" type="ORF">CTV99_18755</name>
</gene>
<evidence type="ECO:0000259" key="3">
    <source>
        <dbReference type="Pfam" id="PF04471"/>
    </source>
</evidence>
<dbReference type="InterPro" id="IPR013498">
    <property type="entry name" value="Topo_IA_Znf"/>
</dbReference>
<dbReference type="Pfam" id="PF01396">
    <property type="entry name" value="Zn_ribbon_Top1"/>
    <property type="match status" value="1"/>
</dbReference>
<dbReference type="Pfam" id="PF04471">
    <property type="entry name" value="Mrr_cat"/>
    <property type="match status" value="1"/>
</dbReference>
<dbReference type="SUPFAM" id="SSF52980">
    <property type="entry name" value="Restriction endonuclease-like"/>
    <property type="match status" value="1"/>
</dbReference>
<dbReference type="Gene3D" id="3.40.1350.10">
    <property type="match status" value="1"/>
</dbReference>
<keyword evidence="1" id="KW-0472">Membrane</keyword>
<dbReference type="AlphaFoldDB" id="A0A2G8IP37"/>
<organism evidence="4 5">
    <name type="scientific">Bacillus pumilus</name>
    <name type="common">Bacillus mesentericus</name>
    <dbReference type="NCBI Taxonomy" id="1408"/>
    <lineage>
        <taxon>Bacteria</taxon>
        <taxon>Bacillati</taxon>
        <taxon>Bacillota</taxon>
        <taxon>Bacilli</taxon>
        <taxon>Bacillales</taxon>
        <taxon>Bacillaceae</taxon>
        <taxon>Bacillus</taxon>
    </lineage>
</organism>
<dbReference type="InterPro" id="IPR011856">
    <property type="entry name" value="tRNA_endonuc-like_dom_sf"/>
</dbReference>
<dbReference type="Proteomes" id="UP000230768">
    <property type="component" value="Unassembled WGS sequence"/>
</dbReference>
<dbReference type="EMBL" id="PEKP01000043">
    <property type="protein sequence ID" value="PIK25275.1"/>
    <property type="molecule type" value="Genomic_DNA"/>
</dbReference>
<evidence type="ECO:0000256" key="1">
    <source>
        <dbReference type="SAM" id="Phobius"/>
    </source>
</evidence>
<protein>
    <submittedName>
        <fullName evidence="4">Restriction endonuclease</fullName>
    </submittedName>
</protein>
<sequence>MVRTNILLKLPNTWNVLFIVFAVIVMIGVCYYVASYLSKNKNKSKFVKSGIKDIDYMDGFQFEQYLAYMFRANDYKVQVTSERKNFGADLIIKKSGAKIVVRAKRQKAKVGIKAIQEIVAAQNHYKAEEFWLITNNFYTKGARELAESNNVKLLDRYKLIELMTALNLSLSMTAGEFKQKVKAKPIKCVCGAQMVSKKNRHSGRSFYGCTTYPKCSHTKSIL</sequence>
<dbReference type="GO" id="GO:0003916">
    <property type="term" value="F:DNA topoisomerase activity"/>
    <property type="evidence" value="ECO:0007669"/>
    <property type="project" value="InterPro"/>
</dbReference>
<dbReference type="PANTHER" id="PTHR30015">
    <property type="entry name" value="MRR RESTRICTION SYSTEM PROTEIN"/>
    <property type="match status" value="1"/>
</dbReference>
<dbReference type="GO" id="GO:0009307">
    <property type="term" value="P:DNA restriction-modification system"/>
    <property type="evidence" value="ECO:0007669"/>
    <property type="project" value="InterPro"/>
</dbReference>
<reference evidence="4 5" key="1">
    <citation type="submission" date="2017-11" db="EMBL/GenBank/DDBJ databases">
        <title>Draft genome sequence of Bacillus pumilus 51_5il from lake Gorkoye (Russia: Novosibirsk region).</title>
        <authorList>
            <person name="Shipova A.A."/>
            <person name="Rozanov A.S."/>
            <person name="Bryanskaya A.V."/>
            <person name="Peltek S.E."/>
        </authorList>
    </citation>
    <scope>NUCLEOTIDE SEQUENCE [LARGE SCALE GENOMIC DNA]</scope>
    <source>
        <strain evidence="4 5">51_5il</strain>
    </source>
</reference>
<dbReference type="GO" id="GO:0006265">
    <property type="term" value="P:DNA topological change"/>
    <property type="evidence" value="ECO:0007669"/>
    <property type="project" value="InterPro"/>
</dbReference>
<feature type="domain" description="DNA topoisomerase type IA zn finger" evidence="2">
    <location>
        <begin position="190"/>
        <end position="221"/>
    </location>
</feature>
<keyword evidence="4" id="KW-0255">Endonuclease</keyword>
<name>A0A2G8IP37_BACPU</name>
<dbReference type="GO" id="GO:0015666">
    <property type="term" value="F:restriction endodeoxyribonuclease activity"/>
    <property type="evidence" value="ECO:0007669"/>
    <property type="project" value="TreeGrafter"/>
</dbReference>
<dbReference type="Gene3D" id="3.30.65.10">
    <property type="entry name" value="Bacterial Topoisomerase I, domain 1"/>
    <property type="match status" value="1"/>
</dbReference>
<feature type="domain" description="Restriction endonuclease type IV Mrr" evidence="3">
    <location>
        <begin position="55"/>
        <end position="163"/>
    </location>
</feature>
<comment type="caution">
    <text evidence="4">The sequence shown here is derived from an EMBL/GenBank/DDBJ whole genome shotgun (WGS) entry which is preliminary data.</text>
</comment>
<keyword evidence="4" id="KW-0540">Nuclease</keyword>
<dbReference type="GO" id="GO:0005694">
    <property type="term" value="C:chromosome"/>
    <property type="evidence" value="ECO:0007669"/>
    <property type="project" value="InterPro"/>
</dbReference>
<evidence type="ECO:0000313" key="5">
    <source>
        <dbReference type="Proteomes" id="UP000230768"/>
    </source>
</evidence>
<keyword evidence="4" id="KW-0378">Hydrolase</keyword>
<dbReference type="InterPro" id="IPR011335">
    <property type="entry name" value="Restrct_endonuc-II-like"/>
</dbReference>
<keyword evidence="1" id="KW-1133">Transmembrane helix</keyword>
<dbReference type="GO" id="GO:0003677">
    <property type="term" value="F:DNA binding"/>
    <property type="evidence" value="ECO:0007669"/>
    <property type="project" value="InterPro"/>
</dbReference>
<dbReference type="PANTHER" id="PTHR30015:SF6">
    <property type="entry name" value="SLL1429 PROTEIN"/>
    <property type="match status" value="1"/>
</dbReference>
<dbReference type="InterPro" id="IPR007560">
    <property type="entry name" value="Restrct_endonuc_IV_Mrr"/>
</dbReference>
<feature type="transmembrane region" description="Helical" evidence="1">
    <location>
        <begin position="12"/>
        <end position="34"/>
    </location>
</feature>
<evidence type="ECO:0000259" key="2">
    <source>
        <dbReference type="Pfam" id="PF01396"/>
    </source>
</evidence>
<dbReference type="InterPro" id="IPR052906">
    <property type="entry name" value="Type_IV_Methyl-Rstrct_Enzyme"/>
</dbReference>
<accession>A0A2G8IP37</accession>
<proteinExistence type="predicted"/>
<evidence type="ECO:0000313" key="4">
    <source>
        <dbReference type="EMBL" id="PIK25275.1"/>
    </source>
</evidence>